<sequence>MGIFEKSLTIKRVATVVSNYQGEDGCGGSENLGCGRNCLGKCCLLVSKLPLYAYKTEDGNDVNDNGLSYSDDQPPSVSFLHDLLLGQWEDRMRRGLFRYDVTLCETKIIPGICGFIAQLNEGRHLKKRPTEFRIDQVLQPFDDNKFNFTKVGQEEALFRFEPTRDRTTRYFPNVPVTFESDSPNIVAINVSPIEYGHVLLIPRIFDCLPQMIDHASLLAALHFAKEAADPFFRVGYNSLGAFATINHLHFQAYYIQVPFPAEKAPTRIISERKGTRNGVVISQLFKYPVRGLVFEGGTTIQDLSDAVARSCIRLQSTNVPFNVLISCCGKRIFLFPQCFAEKQALGQVNEEILNTQVNPAVWEISGHIVLKRREDFDNASEEYAWRLLSVVSLSEERFEEVKTVVLEASGLQEICSDKSRITEDETEEDAFNPTSAQYQLNDCAV</sequence>
<evidence type="ECO:0000313" key="16">
    <source>
        <dbReference type="Proteomes" id="UP001443914"/>
    </source>
</evidence>
<keyword evidence="10" id="KW-0548">Nucleotidyltransferase</keyword>
<dbReference type="GO" id="GO:0006006">
    <property type="term" value="P:glucose metabolic process"/>
    <property type="evidence" value="ECO:0007669"/>
    <property type="project" value="TreeGrafter"/>
</dbReference>
<proteinExistence type="inferred from homology"/>
<dbReference type="GO" id="GO:0000166">
    <property type="term" value="F:nucleotide binding"/>
    <property type="evidence" value="ECO:0007669"/>
    <property type="project" value="UniProtKB-KW"/>
</dbReference>
<dbReference type="GO" id="GO:0080048">
    <property type="term" value="F:GDP-D-glucose phosphorylase activity"/>
    <property type="evidence" value="ECO:0007669"/>
    <property type="project" value="UniProtKB-EC"/>
</dbReference>
<feature type="domain" description="GDPGP1-like C-terminal" evidence="13">
    <location>
        <begin position="260"/>
        <end position="410"/>
    </location>
</feature>
<dbReference type="AlphaFoldDB" id="A0AAW1I0Z7"/>
<keyword evidence="9" id="KW-0808">Transferase</keyword>
<keyword evidence="11" id="KW-0547">Nucleotide-binding</keyword>
<evidence type="ECO:0000256" key="10">
    <source>
        <dbReference type="ARBA" id="ARBA00022695"/>
    </source>
</evidence>
<comment type="similarity">
    <text evidence="4">Belongs to the GDPGP1 family.</text>
</comment>
<evidence type="ECO:0000259" key="13">
    <source>
        <dbReference type="Pfam" id="PF26216"/>
    </source>
</evidence>
<keyword evidence="8" id="KW-0344">Guanine-nucleotide releasing factor</keyword>
<keyword evidence="7" id="KW-0963">Cytoplasm</keyword>
<keyword evidence="16" id="KW-1185">Reference proteome</keyword>
<evidence type="ECO:0000313" key="15">
    <source>
        <dbReference type="EMBL" id="KAK9683116.1"/>
    </source>
</evidence>
<comment type="subcellular location">
    <subcellularLocation>
        <location evidence="3">Cytoplasm</location>
    </subcellularLocation>
</comment>
<evidence type="ECO:0000256" key="5">
    <source>
        <dbReference type="ARBA" id="ARBA00012507"/>
    </source>
</evidence>
<evidence type="ECO:0000256" key="7">
    <source>
        <dbReference type="ARBA" id="ARBA00022490"/>
    </source>
</evidence>
<dbReference type="GO" id="GO:0005737">
    <property type="term" value="C:cytoplasm"/>
    <property type="evidence" value="ECO:0007669"/>
    <property type="project" value="UniProtKB-SubCell"/>
</dbReference>
<dbReference type="GO" id="GO:0005085">
    <property type="term" value="F:guanyl-nucleotide exchange factor activity"/>
    <property type="evidence" value="ECO:0007669"/>
    <property type="project" value="UniProtKB-KW"/>
</dbReference>
<keyword evidence="12" id="KW-0378">Hydrolase</keyword>
<comment type="function">
    <text evidence="2">Specific and highly efficient GDP-D-glucose phosphorylase regulating the levels of GDP-D-glucose in cells.</text>
</comment>
<evidence type="ECO:0000256" key="1">
    <source>
        <dbReference type="ARBA" id="ARBA00000063"/>
    </source>
</evidence>
<accession>A0AAW1I0Z7</accession>
<evidence type="ECO:0000259" key="14">
    <source>
        <dbReference type="Pfam" id="PF26217"/>
    </source>
</evidence>
<comment type="catalytic activity">
    <reaction evidence="1">
        <text>GDP-alpha-D-glucose + phosphate = alpha-D-glucose 1-phosphate + GDP + H(+)</text>
        <dbReference type="Rhea" id="RHEA:30387"/>
        <dbReference type="ChEBI" id="CHEBI:15378"/>
        <dbReference type="ChEBI" id="CHEBI:43474"/>
        <dbReference type="ChEBI" id="CHEBI:58189"/>
        <dbReference type="ChEBI" id="CHEBI:58601"/>
        <dbReference type="ChEBI" id="CHEBI:62230"/>
        <dbReference type="EC" id="2.7.7.78"/>
    </reaction>
</comment>
<evidence type="ECO:0000256" key="11">
    <source>
        <dbReference type="ARBA" id="ARBA00022741"/>
    </source>
</evidence>
<dbReference type="PANTHER" id="PTHR20884">
    <property type="entry name" value="GDP-D-GLUCOSE PHOSPHORYLASE 1"/>
    <property type="match status" value="1"/>
</dbReference>
<feature type="domain" description="GDPGP1-like N-terminal" evidence="14">
    <location>
        <begin position="80"/>
        <end position="253"/>
    </location>
</feature>
<evidence type="ECO:0000256" key="8">
    <source>
        <dbReference type="ARBA" id="ARBA00022658"/>
    </source>
</evidence>
<comment type="caution">
    <text evidence="15">The sequence shown here is derived from an EMBL/GenBank/DDBJ whole genome shotgun (WGS) entry which is preliminary data.</text>
</comment>
<name>A0AAW1I0Z7_SAPOF</name>
<organism evidence="15 16">
    <name type="scientific">Saponaria officinalis</name>
    <name type="common">Common soapwort</name>
    <name type="synonym">Lychnis saponaria</name>
    <dbReference type="NCBI Taxonomy" id="3572"/>
    <lineage>
        <taxon>Eukaryota</taxon>
        <taxon>Viridiplantae</taxon>
        <taxon>Streptophyta</taxon>
        <taxon>Embryophyta</taxon>
        <taxon>Tracheophyta</taxon>
        <taxon>Spermatophyta</taxon>
        <taxon>Magnoliopsida</taxon>
        <taxon>eudicotyledons</taxon>
        <taxon>Gunneridae</taxon>
        <taxon>Pentapetalae</taxon>
        <taxon>Caryophyllales</taxon>
        <taxon>Caryophyllaceae</taxon>
        <taxon>Caryophylleae</taxon>
        <taxon>Saponaria</taxon>
    </lineage>
</organism>
<protein>
    <recommendedName>
        <fullName evidence="6">GDP-D-glucose phosphorylase 1</fullName>
        <ecNumber evidence="5">2.7.7.78</ecNumber>
    </recommendedName>
</protein>
<dbReference type="InterPro" id="IPR026506">
    <property type="entry name" value="GDPGP"/>
</dbReference>
<dbReference type="GO" id="GO:0016787">
    <property type="term" value="F:hydrolase activity"/>
    <property type="evidence" value="ECO:0007669"/>
    <property type="project" value="UniProtKB-KW"/>
</dbReference>
<dbReference type="InterPro" id="IPR058865">
    <property type="entry name" value="GDPGP1_C"/>
</dbReference>
<dbReference type="EMBL" id="JBDFQZ010000010">
    <property type="protein sequence ID" value="KAK9683116.1"/>
    <property type="molecule type" value="Genomic_DNA"/>
</dbReference>
<reference evidence="15" key="1">
    <citation type="submission" date="2024-03" db="EMBL/GenBank/DDBJ databases">
        <title>WGS assembly of Saponaria officinalis var. Norfolk2.</title>
        <authorList>
            <person name="Jenkins J."/>
            <person name="Shu S."/>
            <person name="Grimwood J."/>
            <person name="Barry K."/>
            <person name="Goodstein D."/>
            <person name="Schmutz J."/>
            <person name="Leebens-Mack J."/>
            <person name="Osbourn A."/>
        </authorList>
    </citation>
    <scope>NUCLEOTIDE SEQUENCE [LARGE SCALE GENOMIC DNA]</scope>
    <source>
        <strain evidence="15">JIC</strain>
    </source>
</reference>
<dbReference type="PANTHER" id="PTHR20884:SF8">
    <property type="entry name" value="GDP-D-GLUCOSE PHOSPHORYLASE 1"/>
    <property type="match status" value="1"/>
</dbReference>
<evidence type="ECO:0000256" key="2">
    <source>
        <dbReference type="ARBA" id="ARBA00003049"/>
    </source>
</evidence>
<gene>
    <name evidence="15" type="ORF">RND81_10G117700</name>
</gene>
<dbReference type="Pfam" id="PF26216">
    <property type="entry name" value="GDPGP1_C"/>
    <property type="match status" value="1"/>
</dbReference>
<dbReference type="Proteomes" id="UP001443914">
    <property type="component" value="Unassembled WGS sequence"/>
</dbReference>
<evidence type="ECO:0000256" key="4">
    <source>
        <dbReference type="ARBA" id="ARBA00006451"/>
    </source>
</evidence>
<dbReference type="EC" id="2.7.7.78" evidence="5"/>
<dbReference type="InterPro" id="IPR058866">
    <property type="entry name" value="GDPGP1_N"/>
</dbReference>
<evidence type="ECO:0000256" key="6">
    <source>
        <dbReference type="ARBA" id="ARBA00018857"/>
    </source>
</evidence>
<evidence type="ECO:0000256" key="12">
    <source>
        <dbReference type="ARBA" id="ARBA00022801"/>
    </source>
</evidence>
<evidence type="ECO:0000256" key="9">
    <source>
        <dbReference type="ARBA" id="ARBA00022679"/>
    </source>
</evidence>
<evidence type="ECO:0000256" key="3">
    <source>
        <dbReference type="ARBA" id="ARBA00004496"/>
    </source>
</evidence>
<dbReference type="Pfam" id="PF26217">
    <property type="entry name" value="GDPGP1_N"/>
    <property type="match status" value="1"/>
</dbReference>